<dbReference type="SUPFAM" id="SSF57756">
    <property type="entry name" value="Retrovirus zinc finger-like domains"/>
    <property type="match status" value="1"/>
</dbReference>
<sequence length="514" mass="56903">MANVGSGGSSSSDGVSHGMHRDRFRKPSEGRNEVQTREVLHEDPAFTNPKGNVEGGQSRDKEILGVGPVADPHGFRAWRGFQETERTGQRRSNSIGTEKPQEKSSADNETDWAIGVTWSMIAEELAVLPLASNEAGDDDGLVCEIHLDVSKAASRLGRLRKTAVFEEDRKAAMDRPPCFLDGRVIRMLEWDAKANDKIPHHLRAAWVELRGVPPCLEDQITAMLEALGPVIHQTLDKSEEVKYANVRACVMLDMAVELPKAVGIVTPWKTKHLQAVTYTRLPDRCYVCHISGHMARQCPTKRVIPTSGVMGANATRGEVAKQSGESVSSKEVTSSKDKEEADGFEVVSRKGSSQLNKGRRAVASPTRSVSNRFNALAEEEEEIESDASWVADSSLDKREDKLEATVGHNSVRISPVKVRLSQEPIVDHNWVRKLELLRKQEEVVQAMEQEVSMLHANLEAHRRKEGEQRKEVETVGGYEVVEAAEEEIHEMEQNLIVHNDSLASLDAENLGRAV</sequence>
<feature type="domain" description="CCHC-type" evidence="4">
    <location>
        <begin position="284"/>
        <end position="299"/>
    </location>
</feature>
<dbReference type="Proteomes" id="UP001633002">
    <property type="component" value="Unassembled WGS sequence"/>
</dbReference>
<evidence type="ECO:0000256" key="1">
    <source>
        <dbReference type="PROSITE-ProRule" id="PRU00047"/>
    </source>
</evidence>
<reference evidence="5 6" key="1">
    <citation type="submission" date="2024-09" db="EMBL/GenBank/DDBJ databases">
        <title>Chromosome-scale assembly of Riccia sorocarpa.</title>
        <authorList>
            <person name="Paukszto L."/>
        </authorList>
    </citation>
    <scope>NUCLEOTIDE SEQUENCE [LARGE SCALE GENOMIC DNA]</scope>
    <source>
        <strain evidence="5">LP-2024</strain>
        <tissue evidence="5">Aerial parts of the thallus</tissue>
    </source>
</reference>
<feature type="coiled-coil region" evidence="2">
    <location>
        <begin position="437"/>
        <end position="501"/>
    </location>
</feature>
<keyword evidence="1" id="KW-0863">Zinc-finger</keyword>
<organism evidence="5 6">
    <name type="scientific">Riccia sorocarpa</name>
    <dbReference type="NCBI Taxonomy" id="122646"/>
    <lineage>
        <taxon>Eukaryota</taxon>
        <taxon>Viridiplantae</taxon>
        <taxon>Streptophyta</taxon>
        <taxon>Embryophyta</taxon>
        <taxon>Marchantiophyta</taxon>
        <taxon>Marchantiopsida</taxon>
        <taxon>Marchantiidae</taxon>
        <taxon>Marchantiales</taxon>
        <taxon>Ricciaceae</taxon>
        <taxon>Riccia</taxon>
    </lineage>
</organism>
<dbReference type="InterPro" id="IPR040256">
    <property type="entry name" value="At4g02000-like"/>
</dbReference>
<dbReference type="Gene3D" id="4.10.60.10">
    <property type="entry name" value="Zinc finger, CCHC-type"/>
    <property type="match status" value="1"/>
</dbReference>
<proteinExistence type="predicted"/>
<feature type="region of interest" description="Disordered" evidence="3">
    <location>
        <begin position="1"/>
        <end position="109"/>
    </location>
</feature>
<evidence type="ECO:0000256" key="3">
    <source>
        <dbReference type="SAM" id="MobiDB-lite"/>
    </source>
</evidence>
<evidence type="ECO:0000259" key="4">
    <source>
        <dbReference type="PROSITE" id="PS50158"/>
    </source>
</evidence>
<feature type="compositionally biased region" description="Basic and acidic residues" evidence="3">
    <location>
        <begin position="19"/>
        <end position="44"/>
    </location>
</feature>
<dbReference type="SMART" id="SM00343">
    <property type="entry name" value="ZnF_C2HC"/>
    <property type="match status" value="1"/>
</dbReference>
<evidence type="ECO:0000313" key="5">
    <source>
        <dbReference type="EMBL" id="KAL3697801.1"/>
    </source>
</evidence>
<name>A0ABD3I3G3_9MARC</name>
<dbReference type="EMBL" id="JBJQOH010000002">
    <property type="protein sequence ID" value="KAL3697801.1"/>
    <property type="molecule type" value="Genomic_DNA"/>
</dbReference>
<keyword evidence="6" id="KW-1185">Reference proteome</keyword>
<dbReference type="PANTHER" id="PTHR31286">
    <property type="entry name" value="GLYCINE-RICH CELL WALL STRUCTURAL PROTEIN 1.8-LIKE"/>
    <property type="match status" value="1"/>
</dbReference>
<keyword evidence="1" id="KW-0862">Zinc</keyword>
<dbReference type="AlphaFoldDB" id="A0ABD3I3G3"/>
<evidence type="ECO:0000256" key="2">
    <source>
        <dbReference type="SAM" id="Coils"/>
    </source>
</evidence>
<dbReference type="PROSITE" id="PS50158">
    <property type="entry name" value="ZF_CCHC"/>
    <property type="match status" value="1"/>
</dbReference>
<dbReference type="InterPro" id="IPR001878">
    <property type="entry name" value="Znf_CCHC"/>
</dbReference>
<keyword evidence="2" id="KW-0175">Coiled coil</keyword>
<accession>A0ABD3I3G3</accession>
<protein>
    <recommendedName>
        <fullName evidence="4">CCHC-type domain-containing protein</fullName>
    </recommendedName>
</protein>
<gene>
    <name evidence="5" type="ORF">R1sor_011877</name>
</gene>
<evidence type="ECO:0000313" key="6">
    <source>
        <dbReference type="Proteomes" id="UP001633002"/>
    </source>
</evidence>
<dbReference type="GO" id="GO:0008270">
    <property type="term" value="F:zinc ion binding"/>
    <property type="evidence" value="ECO:0007669"/>
    <property type="project" value="UniProtKB-KW"/>
</dbReference>
<feature type="compositionally biased region" description="Low complexity" evidence="3">
    <location>
        <begin position="323"/>
        <end position="332"/>
    </location>
</feature>
<feature type="region of interest" description="Disordered" evidence="3">
    <location>
        <begin position="316"/>
        <end position="368"/>
    </location>
</feature>
<keyword evidence="1" id="KW-0479">Metal-binding</keyword>
<comment type="caution">
    <text evidence="5">The sequence shown here is derived from an EMBL/GenBank/DDBJ whole genome shotgun (WGS) entry which is preliminary data.</text>
</comment>
<dbReference type="PANTHER" id="PTHR31286:SF180">
    <property type="entry name" value="OS10G0362600 PROTEIN"/>
    <property type="match status" value="1"/>
</dbReference>
<dbReference type="InterPro" id="IPR036875">
    <property type="entry name" value="Znf_CCHC_sf"/>
</dbReference>